<evidence type="ECO:0000256" key="7">
    <source>
        <dbReference type="SAM" id="MobiDB-lite"/>
    </source>
</evidence>
<comment type="subcellular location">
    <subcellularLocation>
        <location evidence="1">Cell membrane</location>
        <topology evidence="1">Multi-pass membrane protein</topology>
    </subcellularLocation>
</comment>
<dbReference type="GO" id="GO:0005886">
    <property type="term" value="C:plasma membrane"/>
    <property type="evidence" value="ECO:0007669"/>
    <property type="project" value="UniProtKB-SubCell"/>
</dbReference>
<keyword evidence="6 8" id="KW-0472">Membrane</keyword>
<name>V6K582_STRRC</name>
<dbReference type="GO" id="GO:0022857">
    <property type="term" value="F:transmembrane transporter activity"/>
    <property type="evidence" value="ECO:0007669"/>
    <property type="project" value="InterPro"/>
</dbReference>
<feature type="transmembrane region" description="Helical" evidence="8">
    <location>
        <begin position="36"/>
        <end position="57"/>
    </location>
</feature>
<feature type="domain" description="Major facilitator superfamily (MFS) profile" evidence="9">
    <location>
        <begin position="1"/>
        <end position="396"/>
    </location>
</feature>
<dbReference type="InterPro" id="IPR011701">
    <property type="entry name" value="MFS"/>
</dbReference>
<dbReference type="AlphaFoldDB" id="V6K582"/>
<reference evidence="10 11" key="1">
    <citation type="journal article" date="2014" name="Genome Announc.">
        <title>Draft Genome Sequence of Streptomyces roseochromogenes subsp. oscitans DS 12.976, Producer of the Aminocoumarin Antibiotic Clorobiocin.</title>
        <authorList>
            <person name="Ruckert C."/>
            <person name="Kalinowski J."/>
            <person name="Heide L."/>
            <person name="Apel A.K."/>
        </authorList>
    </citation>
    <scope>NUCLEOTIDE SEQUENCE [LARGE SCALE GENOMIC DNA]</scope>
    <source>
        <strain evidence="10 11">DS 12.976</strain>
    </source>
</reference>
<keyword evidence="11" id="KW-1185">Reference proteome</keyword>
<dbReference type="PANTHER" id="PTHR23517">
    <property type="entry name" value="RESISTANCE PROTEIN MDTM, PUTATIVE-RELATED-RELATED"/>
    <property type="match status" value="1"/>
</dbReference>
<keyword evidence="4 8" id="KW-0812">Transmembrane</keyword>
<evidence type="ECO:0000256" key="2">
    <source>
        <dbReference type="ARBA" id="ARBA00022448"/>
    </source>
</evidence>
<evidence type="ECO:0000256" key="8">
    <source>
        <dbReference type="SAM" id="Phobius"/>
    </source>
</evidence>
<evidence type="ECO:0000313" key="10">
    <source>
        <dbReference type="EMBL" id="EST27282.1"/>
    </source>
</evidence>
<gene>
    <name evidence="10" type="ORF">M878_25115</name>
</gene>
<keyword evidence="5 8" id="KW-1133">Transmembrane helix</keyword>
<feature type="transmembrane region" description="Helical" evidence="8">
    <location>
        <begin position="154"/>
        <end position="175"/>
    </location>
</feature>
<dbReference type="PROSITE" id="PS50850">
    <property type="entry name" value="MFS"/>
    <property type="match status" value="1"/>
</dbReference>
<protein>
    <recommendedName>
        <fullName evidence="9">Major facilitator superfamily (MFS) profile domain-containing protein</fullName>
    </recommendedName>
</protein>
<feature type="transmembrane region" description="Helical" evidence="8">
    <location>
        <begin position="129"/>
        <end position="148"/>
    </location>
</feature>
<proteinExistence type="predicted"/>
<accession>V6K582</accession>
<feature type="transmembrane region" description="Helical" evidence="8">
    <location>
        <begin position="77"/>
        <end position="99"/>
    </location>
</feature>
<feature type="compositionally biased region" description="Low complexity" evidence="7">
    <location>
        <begin position="404"/>
        <end position="426"/>
    </location>
</feature>
<keyword evidence="3" id="KW-1003">Cell membrane</keyword>
<dbReference type="InterPro" id="IPR050171">
    <property type="entry name" value="MFS_Transporters"/>
</dbReference>
<feature type="transmembrane region" description="Helical" evidence="8">
    <location>
        <begin position="212"/>
        <end position="237"/>
    </location>
</feature>
<evidence type="ECO:0000313" key="11">
    <source>
        <dbReference type="Proteomes" id="UP000017984"/>
    </source>
</evidence>
<dbReference type="Gene3D" id="1.20.1250.20">
    <property type="entry name" value="MFS general substrate transporter like domains"/>
    <property type="match status" value="1"/>
</dbReference>
<evidence type="ECO:0000256" key="4">
    <source>
        <dbReference type="ARBA" id="ARBA00022692"/>
    </source>
</evidence>
<keyword evidence="2" id="KW-0813">Transport</keyword>
<dbReference type="PATRIC" id="fig|1352936.5.peg.5234"/>
<evidence type="ECO:0000259" key="9">
    <source>
        <dbReference type="PROSITE" id="PS50850"/>
    </source>
</evidence>
<dbReference type="Pfam" id="PF07690">
    <property type="entry name" value="MFS_1"/>
    <property type="match status" value="1"/>
</dbReference>
<dbReference type="PANTHER" id="PTHR23517:SF2">
    <property type="entry name" value="MULTIDRUG RESISTANCE PROTEIN MDTH"/>
    <property type="match status" value="1"/>
</dbReference>
<dbReference type="EMBL" id="AWQX01000214">
    <property type="protein sequence ID" value="EST27282.1"/>
    <property type="molecule type" value="Genomic_DNA"/>
</dbReference>
<comment type="caution">
    <text evidence="10">The sequence shown here is derived from an EMBL/GenBank/DDBJ whole genome shotgun (WGS) entry which is preliminary data.</text>
</comment>
<feature type="transmembrane region" description="Helical" evidence="8">
    <location>
        <begin position="6"/>
        <end position="24"/>
    </location>
</feature>
<feature type="transmembrane region" description="Helical" evidence="8">
    <location>
        <begin position="371"/>
        <end position="391"/>
    </location>
</feature>
<sequence>MLTLNAFAGSIGTGLFLTGSMLFFTRSVGLPAYQVALGLSIAGVAGMVASVPTGMLADRIGPRRTMVALHLWRVVTYSLYLLVHSFPAFLAVICATTLAEKAGPPINQAMVGTLFTKQQRTRTMAFLRAVRNVGLSLGALLAGIALSYDTRVAYDSLALGNALSFLVMAALIWSLHRYEPARDSSAPATAAPGDATEEAPAADRRPLREWPFLALSGFNGVLALHDSVLFVGLPLWISAHTDAPRQLVSAVLIVNTVITALTQVRWTRLTDSTAKAVRGMVTAGLALAVAAVAVLAAHYVGSAAACALLVLGVLLLTVGENLHSSAAWEVSFNLSPADARSRYLAVFQLGESARDIVGPLLVTSAMAVGPWGWLGLAAAFALAGFAARTSADRVERRRARAHATEPAATASAGTGEPAAAPVTAAP</sequence>
<organism evidence="10 11">
    <name type="scientific">Streptomyces roseochromogenus subsp. oscitans DS 12.976</name>
    <dbReference type="NCBI Taxonomy" id="1352936"/>
    <lineage>
        <taxon>Bacteria</taxon>
        <taxon>Bacillati</taxon>
        <taxon>Actinomycetota</taxon>
        <taxon>Actinomycetes</taxon>
        <taxon>Kitasatosporales</taxon>
        <taxon>Streptomycetaceae</taxon>
        <taxon>Streptomyces</taxon>
    </lineage>
</organism>
<dbReference type="InterPro" id="IPR036259">
    <property type="entry name" value="MFS_trans_sf"/>
</dbReference>
<evidence type="ECO:0000256" key="5">
    <source>
        <dbReference type="ARBA" id="ARBA00022989"/>
    </source>
</evidence>
<feature type="region of interest" description="Disordered" evidence="7">
    <location>
        <begin position="396"/>
        <end position="426"/>
    </location>
</feature>
<feature type="transmembrane region" description="Helical" evidence="8">
    <location>
        <begin position="243"/>
        <end position="264"/>
    </location>
</feature>
<dbReference type="InterPro" id="IPR020846">
    <property type="entry name" value="MFS_dom"/>
</dbReference>
<dbReference type="SUPFAM" id="SSF103473">
    <property type="entry name" value="MFS general substrate transporter"/>
    <property type="match status" value="1"/>
</dbReference>
<feature type="transmembrane region" description="Helical" evidence="8">
    <location>
        <begin position="285"/>
        <end position="318"/>
    </location>
</feature>
<dbReference type="Proteomes" id="UP000017984">
    <property type="component" value="Chromosome"/>
</dbReference>
<evidence type="ECO:0000256" key="1">
    <source>
        <dbReference type="ARBA" id="ARBA00004651"/>
    </source>
</evidence>
<evidence type="ECO:0000256" key="6">
    <source>
        <dbReference type="ARBA" id="ARBA00023136"/>
    </source>
</evidence>
<evidence type="ECO:0000256" key="3">
    <source>
        <dbReference type="ARBA" id="ARBA00022475"/>
    </source>
</evidence>
<dbReference type="HOGENOM" id="CLU_001265_60_5_11"/>
<dbReference type="STRING" id="1352936.M878_25115"/>